<organism evidence="2 3">
    <name type="scientific">Pseudomonas fluorescens</name>
    <dbReference type="NCBI Taxonomy" id="294"/>
    <lineage>
        <taxon>Bacteria</taxon>
        <taxon>Pseudomonadati</taxon>
        <taxon>Pseudomonadota</taxon>
        <taxon>Gammaproteobacteria</taxon>
        <taxon>Pseudomonadales</taxon>
        <taxon>Pseudomonadaceae</taxon>
        <taxon>Pseudomonas</taxon>
    </lineage>
</organism>
<accession>A0A7M2J9D2</accession>
<dbReference type="AlphaFoldDB" id="A0A7M2J9D2"/>
<feature type="domain" description="DUF6896" evidence="1">
    <location>
        <begin position="5"/>
        <end position="118"/>
    </location>
</feature>
<reference evidence="2 3" key="1">
    <citation type="submission" date="2020-10" db="EMBL/GenBank/DDBJ databases">
        <title>Complete genome sequence of a novel Pseudomonas fluorescens strain isolated from the flower of kumarahou (Pomaderris kumeraho).</title>
        <authorList>
            <person name="Summers M.C."/>
            <person name="Nowak V."/>
            <person name="Fairhurst M.J."/>
            <person name="Owen J.G."/>
            <person name="Gerth M.L."/>
            <person name="Patrick W.M."/>
        </authorList>
    </citation>
    <scope>NUCLEOTIDE SEQUENCE [LARGE SCALE GENOMIC DNA]</scope>
    <source>
        <strain evidence="2 3">KF1</strain>
    </source>
</reference>
<evidence type="ECO:0000259" key="1">
    <source>
        <dbReference type="Pfam" id="PF21837"/>
    </source>
</evidence>
<dbReference type="Proteomes" id="UP000593833">
    <property type="component" value="Chromosome"/>
</dbReference>
<dbReference type="EMBL" id="CP063233">
    <property type="protein sequence ID" value="QOU05536.1"/>
    <property type="molecule type" value="Genomic_DNA"/>
</dbReference>
<dbReference type="InterPro" id="IPR054191">
    <property type="entry name" value="DUF6896"/>
</dbReference>
<sequence>MDYAFLFATLQSQLVLAFAELHPNAKDSTWLLDFPKRGDMLVDGDQWQFLRHGAGIRFERVSRKPQWVVDVHKGFDEPKIIDNWRVLHFLESCGVSMDEGQVSSLLNELCLKDHLLDQGNGQFLFVD</sequence>
<dbReference type="RefSeq" id="WP_193690035.1">
    <property type="nucleotide sequence ID" value="NZ_CP063233.1"/>
</dbReference>
<protein>
    <recommendedName>
        <fullName evidence="1">DUF6896 domain-containing protein</fullName>
    </recommendedName>
</protein>
<name>A0A7M2J9D2_PSEFL</name>
<proteinExistence type="predicted"/>
<evidence type="ECO:0000313" key="3">
    <source>
        <dbReference type="Proteomes" id="UP000593833"/>
    </source>
</evidence>
<evidence type="ECO:0000313" key="2">
    <source>
        <dbReference type="EMBL" id="QOU05536.1"/>
    </source>
</evidence>
<dbReference type="Pfam" id="PF21837">
    <property type="entry name" value="DUF6896"/>
    <property type="match status" value="1"/>
</dbReference>
<gene>
    <name evidence="2" type="ORF">IM720_02025</name>
</gene>